<evidence type="ECO:0000313" key="4">
    <source>
        <dbReference type="Proteomes" id="UP001497600"/>
    </source>
</evidence>
<organism evidence="3 4">
    <name type="scientific">[Candida] anglica</name>
    <dbReference type="NCBI Taxonomy" id="148631"/>
    <lineage>
        <taxon>Eukaryota</taxon>
        <taxon>Fungi</taxon>
        <taxon>Dikarya</taxon>
        <taxon>Ascomycota</taxon>
        <taxon>Saccharomycotina</taxon>
        <taxon>Pichiomycetes</taxon>
        <taxon>Debaryomycetaceae</taxon>
        <taxon>Kurtzmaniella</taxon>
    </lineage>
</organism>
<feature type="region of interest" description="Disordered" evidence="1">
    <location>
        <begin position="191"/>
        <end position="226"/>
    </location>
</feature>
<feature type="compositionally biased region" description="Basic and acidic residues" evidence="1">
    <location>
        <begin position="191"/>
        <end position="224"/>
    </location>
</feature>
<evidence type="ECO:0000259" key="2">
    <source>
        <dbReference type="PROSITE" id="PS50181"/>
    </source>
</evidence>
<name>A0ABP0E8Z8_9ASCO</name>
<dbReference type="Proteomes" id="UP001497600">
    <property type="component" value="Chromosome C"/>
</dbReference>
<keyword evidence="4" id="KW-1185">Reference proteome</keyword>
<protein>
    <recommendedName>
        <fullName evidence="2">F-box domain-containing protein</fullName>
    </recommendedName>
</protein>
<dbReference type="InterPro" id="IPR001810">
    <property type="entry name" value="F-box_dom"/>
</dbReference>
<feature type="region of interest" description="Disordered" evidence="1">
    <location>
        <begin position="266"/>
        <end position="295"/>
    </location>
</feature>
<evidence type="ECO:0000313" key="3">
    <source>
        <dbReference type="EMBL" id="CAK7900127.1"/>
    </source>
</evidence>
<gene>
    <name evidence="3" type="ORF">CAAN4_C05864</name>
</gene>
<sequence>MTVQLLDLPESVHGKIIDHLYQQDVVNLAQTNFKFYRPCMKKLYRRLQICKDPILKSGGGGRRGRNFKDSLFSVIGGFQNREINGKFQNQLIEARIKTLIRSLMVNQELIGYIQEVVVDRRGVEEGSRDVVNELIKILGDDCKVVTMGGNKEVGDKMIEIELDIGGVKEEKMGDKLRKKMEERIRNQMDEKIRKKKSESGVRIRYYHSEHGQEQEEEEQRERSEIPGLQEQQYLTQLEDLKHHTQKHHTYSRHDPKFTHSRNDAEFTHQMDPKHPGTLPHNKDPTHPNSKHLNDGTRVKDFTHVGDCNPDFTDLLHLPEEDRQDLSDFDEVSIFFGCDNPSCNQTCYPVLSSVMSTFLTFTTVESLSFNQINSTHHINTHEDSVQWDLTVFQIISQSNISNLSHLLIDHKVKELFEDGVDGNYLKRLSLYTETLPRLLSVSQRLITLEMPHFLTVVACYEQPMNNLLWNGCKCAHCNVHLGILDEFIMSHKIYSAQHHCWKDLISCHFFISLGDELAKRRGECSHRSTNDPLFKVGWDLHTNRSGLPFLCLNHHTVDEGEFDEEDKEFFYDAPMEPMRCDVTGRNKSTTSIDQLAICMSHYFNDILLKMVALKRGDAESFTLGGENEHDGDYEQVFKEIELNGVLYAVGNEANGTNWITCISDGA</sequence>
<proteinExistence type="predicted"/>
<accession>A0ABP0E8Z8</accession>
<feature type="domain" description="F-box" evidence="2">
    <location>
        <begin position="2"/>
        <end position="47"/>
    </location>
</feature>
<evidence type="ECO:0000256" key="1">
    <source>
        <dbReference type="SAM" id="MobiDB-lite"/>
    </source>
</evidence>
<dbReference type="PROSITE" id="PS50181">
    <property type="entry name" value="FBOX"/>
    <property type="match status" value="1"/>
</dbReference>
<reference evidence="3 4" key="1">
    <citation type="submission" date="2024-01" db="EMBL/GenBank/DDBJ databases">
        <authorList>
            <consortium name="Genoscope - CEA"/>
            <person name="William W."/>
        </authorList>
    </citation>
    <scope>NUCLEOTIDE SEQUENCE [LARGE SCALE GENOMIC DNA]</scope>
    <source>
        <strain evidence="3 4">29B2s-10</strain>
    </source>
</reference>
<dbReference type="EMBL" id="OZ004255">
    <property type="protein sequence ID" value="CAK7900127.1"/>
    <property type="molecule type" value="Genomic_DNA"/>
</dbReference>